<dbReference type="InterPro" id="IPR050182">
    <property type="entry name" value="Cytochrome_P450_fam2"/>
</dbReference>
<comment type="cofactor">
    <cofactor evidence="1 7">
        <name>heme</name>
        <dbReference type="ChEBI" id="CHEBI:30413"/>
    </cofactor>
</comment>
<dbReference type="PRINTS" id="PR00385">
    <property type="entry name" value="P450"/>
</dbReference>
<protein>
    <recommendedName>
        <fullName evidence="11">CYtochrome P450 family</fullName>
    </recommendedName>
</protein>
<dbReference type="PANTHER" id="PTHR24300">
    <property type="entry name" value="CYTOCHROME P450 508A4-RELATED"/>
    <property type="match status" value="1"/>
</dbReference>
<dbReference type="AlphaFoldDB" id="A0A9P1N6M8"/>
<dbReference type="CDD" id="cd20617">
    <property type="entry name" value="CYP1_2-like"/>
    <property type="match status" value="1"/>
</dbReference>
<dbReference type="GO" id="GO:0016712">
    <property type="term" value="F:oxidoreductase activity, acting on paired donors, with incorporation or reduction of molecular oxygen, reduced flavin or flavoprotein as one donor, and incorporation of one atom of oxygen"/>
    <property type="evidence" value="ECO:0007669"/>
    <property type="project" value="TreeGrafter"/>
</dbReference>
<keyword evidence="7 8" id="KW-0349">Heme</keyword>
<dbReference type="FunFam" id="1.10.630.10:FF:000036">
    <property type="entry name" value="CYtochrome P450 family"/>
    <property type="match status" value="1"/>
</dbReference>
<keyword evidence="4 8" id="KW-0560">Oxidoreductase</keyword>
<dbReference type="OrthoDB" id="2789670at2759"/>
<dbReference type="Pfam" id="PF00067">
    <property type="entry name" value="p450"/>
    <property type="match status" value="1"/>
</dbReference>
<dbReference type="PANTHER" id="PTHR24300:SF81">
    <property type="entry name" value="CYTOCHROME P450 FAMILY"/>
    <property type="match status" value="1"/>
</dbReference>
<feature type="binding site" description="axial binding residue" evidence="7">
    <location>
        <position position="438"/>
    </location>
    <ligand>
        <name>heme</name>
        <dbReference type="ChEBI" id="CHEBI:30413"/>
    </ligand>
    <ligandPart>
        <name>Fe</name>
        <dbReference type="ChEBI" id="CHEBI:18248"/>
    </ligandPart>
</feature>
<dbReference type="InterPro" id="IPR002401">
    <property type="entry name" value="Cyt_P450_E_grp-I"/>
</dbReference>
<evidence type="ECO:0008006" key="11">
    <source>
        <dbReference type="Google" id="ProtNLM"/>
    </source>
</evidence>
<dbReference type="GO" id="GO:0005506">
    <property type="term" value="F:iron ion binding"/>
    <property type="evidence" value="ECO:0007669"/>
    <property type="project" value="InterPro"/>
</dbReference>
<evidence type="ECO:0000256" key="7">
    <source>
        <dbReference type="PIRSR" id="PIRSR602401-1"/>
    </source>
</evidence>
<dbReference type="InterPro" id="IPR036396">
    <property type="entry name" value="Cyt_P450_sf"/>
</dbReference>
<evidence type="ECO:0000256" key="6">
    <source>
        <dbReference type="ARBA" id="ARBA00023033"/>
    </source>
</evidence>
<dbReference type="GO" id="GO:0005737">
    <property type="term" value="C:cytoplasm"/>
    <property type="evidence" value="ECO:0007669"/>
    <property type="project" value="TreeGrafter"/>
</dbReference>
<evidence type="ECO:0000256" key="1">
    <source>
        <dbReference type="ARBA" id="ARBA00001971"/>
    </source>
</evidence>
<comment type="caution">
    <text evidence="9">The sequence shown here is derived from an EMBL/GenBank/DDBJ whole genome shotgun (WGS) entry which is preliminary data.</text>
</comment>
<keyword evidence="10" id="KW-1185">Reference proteome</keyword>
<evidence type="ECO:0000256" key="8">
    <source>
        <dbReference type="RuleBase" id="RU000461"/>
    </source>
</evidence>
<evidence type="ECO:0000256" key="5">
    <source>
        <dbReference type="ARBA" id="ARBA00023004"/>
    </source>
</evidence>
<dbReference type="PROSITE" id="PS00086">
    <property type="entry name" value="CYTOCHROME_P450"/>
    <property type="match status" value="1"/>
</dbReference>
<name>A0A9P1N6M8_9PELO</name>
<dbReference type="Proteomes" id="UP001152747">
    <property type="component" value="Unassembled WGS sequence"/>
</dbReference>
<dbReference type="EMBL" id="CANHGI010000005">
    <property type="protein sequence ID" value="CAI5453083.1"/>
    <property type="molecule type" value="Genomic_DNA"/>
</dbReference>
<keyword evidence="3 7" id="KW-0479">Metal-binding</keyword>
<organism evidence="9 10">
    <name type="scientific">Caenorhabditis angaria</name>
    <dbReference type="NCBI Taxonomy" id="860376"/>
    <lineage>
        <taxon>Eukaryota</taxon>
        <taxon>Metazoa</taxon>
        <taxon>Ecdysozoa</taxon>
        <taxon>Nematoda</taxon>
        <taxon>Chromadorea</taxon>
        <taxon>Rhabditida</taxon>
        <taxon>Rhabditina</taxon>
        <taxon>Rhabditomorpha</taxon>
        <taxon>Rhabditoidea</taxon>
        <taxon>Rhabditidae</taxon>
        <taxon>Peloderinae</taxon>
        <taxon>Caenorhabditis</taxon>
    </lineage>
</organism>
<dbReference type="InterPro" id="IPR017972">
    <property type="entry name" value="Cyt_P450_CS"/>
</dbReference>
<dbReference type="GO" id="GO:0020037">
    <property type="term" value="F:heme binding"/>
    <property type="evidence" value="ECO:0007669"/>
    <property type="project" value="InterPro"/>
</dbReference>
<keyword evidence="5 7" id="KW-0408">Iron</keyword>
<gene>
    <name evidence="9" type="ORF">CAMP_LOCUS15720</name>
</gene>
<evidence type="ECO:0000256" key="2">
    <source>
        <dbReference type="ARBA" id="ARBA00010617"/>
    </source>
</evidence>
<evidence type="ECO:0000256" key="4">
    <source>
        <dbReference type="ARBA" id="ARBA00023002"/>
    </source>
</evidence>
<dbReference type="Gene3D" id="1.10.630.10">
    <property type="entry name" value="Cytochrome P450"/>
    <property type="match status" value="1"/>
</dbReference>
<proteinExistence type="inferred from homology"/>
<sequence length="495" mass="56292">MLLILILTTILAILIVRHYQKVKKLPPGPFSLPLIGNSPQIVYQLWKTGGVVPMLDSFRKEHGNVFTLWFGPLPHVSIVDYETAYDTFVKHGSRYADRMIPELLAMGRGNTGVLFSNGETWQEMRRFILTTFRNIGVGKDGMEERILEEIDIRFKEIDEIAIDGKTTLNSKDFFDLTIGSVINTILIGKRYQGESKPFFFELRALLEASMEVFAPADLTVPLWFLKYFFPRRYNLIKKVNDNLFEYVGKEAKERLEDENKFIDPENPQDLVDAFILKIRADNGANIYTLTNLQMILMDLWIAGQETTSTTLIAGFNQLMHNPEIMTKVRKEVRNITSDGSRPLLYSDRGDTPYLNAVVAEIQRFASVLNVNFWRINHELVEVAGYQVDGGTMIGAQIGGLHVNDEIFGDITKFNPDRFYKNEKLINQLISFGVGKRSCVGEALAKQELYMVTGNLILRYNISPADGKLPSLEEGRPFSASKRPIPSNLVFERVAK</sequence>
<dbReference type="GO" id="GO:0006805">
    <property type="term" value="P:xenobiotic metabolic process"/>
    <property type="evidence" value="ECO:0007669"/>
    <property type="project" value="TreeGrafter"/>
</dbReference>
<keyword evidence="6 8" id="KW-0503">Monooxygenase</keyword>
<evidence type="ECO:0000313" key="10">
    <source>
        <dbReference type="Proteomes" id="UP001152747"/>
    </source>
</evidence>
<reference evidence="9" key="1">
    <citation type="submission" date="2022-11" db="EMBL/GenBank/DDBJ databases">
        <authorList>
            <person name="Kikuchi T."/>
        </authorList>
    </citation>
    <scope>NUCLEOTIDE SEQUENCE</scope>
    <source>
        <strain evidence="9">PS1010</strain>
    </source>
</reference>
<accession>A0A9P1N6M8</accession>
<dbReference type="InterPro" id="IPR001128">
    <property type="entry name" value="Cyt_P450"/>
</dbReference>
<evidence type="ECO:0000256" key="3">
    <source>
        <dbReference type="ARBA" id="ARBA00022723"/>
    </source>
</evidence>
<dbReference type="PRINTS" id="PR00463">
    <property type="entry name" value="EP450I"/>
</dbReference>
<comment type="similarity">
    <text evidence="2 8">Belongs to the cytochrome P450 family.</text>
</comment>
<dbReference type="SUPFAM" id="SSF48264">
    <property type="entry name" value="Cytochrome P450"/>
    <property type="match status" value="1"/>
</dbReference>
<evidence type="ECO:0000313" key="9">
    <source>
        <dbReference type="EMBL" id="CAI5453083.1"/>
    </source>
</evidence>
<dbReference type="GO" id="GO:0006082">
    <property type="term" value="P:organic acid metabolic process"/>
    <property type="evidence" value="ECO:0007669"/>
    <property type="project" value="TreeGrafter"/>
</dbReference>